<dbReference type="Pfam" id="PF06182">
    <property type="entry name" value="ABC2_membrane_6"/>
    <property type="match status" value="1"/>
</dbReference>
<evidence type="ECO:0000313" key="3">
    <source>
        <dbReference type="Proteomes" id="UP000469523"/>
    </source>
</evidence>
<keyword evidence="1" id="KW-0812">Transmembrane</keyword>
<reference evidence="2 3" key="1">
    <citation type="submission" date="2019-09" db="EMBL/GenBank/DDBJ databases">
        <title>In-depth cultivation of the pig gut microbiome towards novel bacterial diversity and tailored functional studies.</title>
        <authorList>
            <person name="Wylensek D."/>
            <person name="Hitch T.C.A."/>
            <person name="Clavel T."/>
        </authorList>
    </citation>
    <scope>NUCLEOTIDE SEQUENCE [LARGE SCALE GENOMIC DNA]</scope>
    <source>
        <strain evidence="2 3">WCA3-693-APC-4?</strain>
    </source>
</reference>
<dbReference type="AlphaFoldDB" id="A0A6N7XWB5"/>
<dbReference type="InterPro" id="IPR010390">
    <property type="entry name" value="ABC-2_transporter-like"/>
</dbReference>
<dbReference type="EMBL" id="VUNQ01000007">
    <property type="protein sequence ID" value="MSU00775.1"/>
    <property type="molecule type" value="Genomic_DNA"/>
</dbReference>
<evidence type="ECO:0000313" key="2">
    <source>
        <dbReference type="EMBL" id="MSU00775.1"/>
    </source>
</evidence>
<feature type="transmembrane region" description="Helical" evidence="1">
    <location>
        <begin position="20"/>
        <end position="43"/>
    </location>
</feature>
<accession>A0A6N7XWB5</accession>
<dbReference type="PANTHER" id="PTHR36832:SF1">
    <property type="entry name" value="SLR1174 PROTEIN"/>
    <property type="match status" value="1"/>
</dbReference>
<feature type="transmembrane region" description="Helical" evidence="1">
    <location>
        <begin position="58"/>
        <end position="78"/>
    </location>
</feature>
<evidence type="ECO:0008006" key="4">
    <source>
        <dbReference type="Google" id="ProtNLM"/>
    </source>
</evidence>
<sequence length="256" mass="29834">MNTYIKITINQILIELTYKFNFILSIISNVIQLMTGIFVWNSIYASNVTIEKYSFSEIVIYLILTTATGLLFSFEPIFRLGRMIHNGKLNEMLVRPVSILGESFAYYTGKKSIFIFIYTMLILIFGINAIEKQLLQIIMLLVVNYIMFFMLISLISTISFWIIEIWPLRPILNAFYMLLGGIYFPLDLLPDEMYRIIKYNPFSIVGHFTTRVIQGNYDSRVIKTLTLVSILYAIIFFILYKRIFKKGLKKYEGGGN</sequence>
<organism evidence="2 3">
    <name type="scientific">Tissierella pigra</name>
    <dbReference type="NCBI Taxonomy" id="2607614"/>
    <lineage>
        <taxon>Bacteria</taxon>
        <taxon>Bacillati</taxon>
        <taxon>Bacillota</taxon>
        <taxon>Tissierellia</taxon>
        <taxon>Tissierellales</taxon>
        <taxon>Tissierellaceae</taxon>
        <taxon>Tissierella</taxon>
    </lineage>
</organism>
<evidence type="ECO:0000256" key="1">
    <source>
        <dbReference type="SAM" id="Phobius"/>
    </source>
</evidence>
<feature type="transmembrane region" description="Helical" evidence="1">
    <location>
        <begin position="113"/>
        <end position="130"/>
    </location>
</feature>
<comment type="caution">
    <text evidence="2">The sequence shown here is derived from an EMBL/GenBank/DDBJ whole genome shotgun (WGS) entry which is preliminary data.</text>
</comment>
<proteinExistence type="predicted"/>
<feature type="transmembrane region" description="Helical" evidence="1">
    <location>
        <begin position="136"/>
        <end position="163"/>
    </location>
</feature>
<keyword evidence="1" id="KW-1133">Transmembrane helix</keyword>
<keyword evidence="3" id="KW-1185">Reference proteome</keyword>
<protein>
    <recommendedName>
        <fullName evidence="4">ABC transporter permease</fullName>
    </recommendedName>
</protein>
<feature type="transmembrane region" description="Helical" evidence="1">
    <location>
        <begin position="170"/>
        <end position="186"/>
    </location>
</feature>
<name>A0A6N7XWB5_9FIRM</name>
<dbReference type="PANTHER" id="PTHR36832">
    <property type="entry name" value="SLR1174 PROTEIN-RELATED"/>
    <property type="match status" value="1"/>
</dbReference>
<dbReference type="RefSeq" id="WP_154439193.1">
    <property type="nucleotide sequence ID" value="NZ_JAHLPJ010000001.1"/>
</dbReference>
<keyword evidence="1" id="KW-0472">Membrane</keyword>
<feature type="transmembrane region" description="Helical" evidence="1">
    <location>
        <begin position="221"/>
        <end position="240"/>
    </location>
</feature>
<gene>
    <name evidence="2" type="ORF">FYJ83_04745</name>
</gene>
<dbReference type="Proteomes" id="UP000469523">
    <property type="component" value="Unassembled WGS sequence"/>
</dbReference>